<keyword evidence="11 13" id="KW-0472">Membrane</keyword>
<dbReference type="InterPro" id="IPR016174">
    <property type="entry name" value="Di-haem_cyt_TM"/>
</dbReference>
<evidence type="ECO:0000256" key="12">
    <source>
        <dbReference type="ARBA" id="ARBA00037975"/>
    </source>
</evidence>
<evidence type="ECO:0000256" key="11">
    <source>
        <dbReference type="ARBA" id="ARBA00023136"/>
    </source>
</evidence>
<comment type="cofactor">
    <cofactor evidence="1">
        <name>heme b</name>
        <dbReference type="ChEBI" id="CHEBI:60344"/>
    </cofactor>
</comment>
<keyword evidence="7" id="KW-0479">Metal-binding</keyword>
<keyword evidence="5" id="KW-0349">Heme</keyword>
<evidence type="ECO:0000256" key="9">
    <source>
        <dbReference type="ARBA" id="ARBA00022989"/>
    </source>
</evidence>
<dbReference type="PANTHER" id="PTHR30529:SF1">
    <property type="entry name" value="CYTOCHROME B561 HOMOLOG 2"/>
    <property type="match status" value="1"/>
</dbReference>
<protein>
    <submittedName>
        <fullName evidence="15">Cytochrome b</fullName>
    </submittedName>
</protein>
<comment type="subcellular location">
    <subcellularLocation>
        <location evidence="2">Cell membrane</location>
        <topology evidence="2">Multi-pass membrane protein</topology>
    </subcellularLocation>
</comment>
<dbReference type="Pfam" id="PF01292">
    <property type="entry name" value="Ni_hydr_CYTB"/>
    <property type="match status" value="1"/>
</dbReference>
<keyword evidence="6 13" id="KW-0812">Transmembrane</keyword>
<keyword evidence="8" id="KW-0249">Electron transport</keyword>
<feature type="transmembrane region" description="Helical" evidence="13">
    <location>
        <begin position="66"/>
        <end position="88"/>
    </location>
</feature>
<reference evidence="16" key="1">
    <citation type="journal article" date="2019" name="Int. J. Syst. Evol. Microbiol.">
        <title>The Global Catalogue of Microorganisms (GCM) 10K type strain sequencing project: providing services to taxonomists for standard genome sequencing and annotation.</title>
        <authorList>
            <consortium name="The Broad Institute Genomics Platform"/>
            <consortium name="The Broad Institute Genome Sequencing Center for Infectious Disease"/>
            <person name="Wu L."/>
            <person name="Ma J."/>
        </authorList>
    </citation>
    <scope>NUCLEOTIDE SEQUENCE [LARGE SCALE GENOMIC DNA]</scope>
    <source>
        <strain evidence="16">VKM B-3159</strain>
    </source>
</reference>
<dbReference type="InterPro" id="IPR011577">
    <property type="entry name" value="Cyt_b561_bac/Ni-Hgenase"/>
</dbReference>
<evidence type="ECO:0000256" key="2">
    <source>
        <dbReference type="ARBA" id="ARBA00004651"/>
    </source>
</evidence>
<evidence type="ECO:0000256" key="7">
    <source>
        <dbReference type="ARBA" id="ARBA00022723"/>
    </source>
</evidence>
<evidence type="ECO:0000256" key="4">
    <source>
        <dbReference type="ARBA" id="ARBA00022475"/>
    </source>
</evidence>
<keyword evidence="10" id="KW-0408">Iron</keyword>
<keyword evidence="9 13" id="KW-1133">Transmembrane helix</keyword>
<evidence type="ECO:0000256" key="6">
    <source>
        <dbReference type="ARBA" id="ARBA00022692"/>
    </source>
</evidence>
<feature type="transmembrane region" description="Helical" evidence="13">
    <location>
        <begin position="115"/>
        <end position="132"/>
    </location>
</feature>
<dbReference type="Gene3D" id="1.20.950.20">
    <property type="entry name" value="Transmembrane di-heme cytochromes, Chain C"/>
    <property type="match status" value="1"/>
</dbReference>
<organism evidence="15 16">
    <name type="scientific">Methylophilus aquaticus</name>
    <dbReference type="NCBI Taxonomy" id="1971610"/>
    <lineage>
        <taxon>Bacteria</taxon>
        <taxon>Pseudomonadati</taxon>
        <taxon>Pseudomonadota</taxon>
        <taxon>Betaproteobacteria</taxon>
        <taxon>Nitrosomonadales</taxon>
        <taxon>Methylophilaceae</taxon>
        <taxon>Methylophilus</taxon>
    </lineage>
</organism>
<dbReference type="Proteomes" id="UP001225906">
    <property type="component" value="Unassembled WGS sequence"/>
</dbReference>
<evidence type="ECO:0000313" key="15">
    <source>
        <dbReference type="EMBL" id="MDP8566459.1"/>
    </source>
</evidence>
<dbReference type="PANTHER" id="PTHR30529">
    <property type="entry name" value="CYTOCHROME B561"/>
    <property type="match status" value="1"/>
</dbReference>
<keyword evidence="3" id="KW-0813">Transport</keyword>
<evidence type="ECO:0000256" key="8">
    <source>
        <dbReference type="ARBA" id="ARBA00022982"/>
    </source>
</evidence>
<evidence type="ECO:0000256" key="1">
    <source>
        <dbReference type="ARBA" id="ARBA00001970"/>
    </source>
</evidence>
<dbReference type="SUPFAM" id="SSF81342">
    <property type="entry name" value="Transmembrane di-heme cytochromes"/>
    <property type="match status" value="1"/>
</dbReference>
<comment type="caution">
    <text evidence="15">The sequence shown here is derived from an EMBL/GenBank/DDBJ whole genome shotgun (WGS) entry which is preliminary data.</text>
</comment>
<evidence type="ECO:0000256" key="10">
    <source>
        <dbReference type="ARBA" id="ARBA00023004"/>
    </source>
</evidence>
<proteinExistence type="inferred from homology"/>
<evidence type="ECO:0000256" key="5">
    <source>
        <dbReference type="ARBA" id="ARBA00022617"/>
    </source>
</evidence>
<feature type="domain" description="Cytochrome b561 bacterial/Ni-hydrogenase" evidence="14">
    <location>
        <begin position="6"/>
        <end position="195"/>
    </location>
</feature>
<evidence type="ECO:0000259" key="14">
    <source>
        <dbReference type="Pfam" id="PF01292"/>
    </source>
</evidence>
<dbReference type="InterPro" id="IPR052168">
    <property type="entry name" value="Cytochrome_b561_oxidase"/>
</dbReference>
<accession>A0ABT9JPI1</accession>
<feature type="transmembrane region" description="Helical" evidence="13">
    <location>
        <begin position="164"/>
        <end position="185"/>
    </location>
</feature>
<dbReference type="RefSeq" id="WP_306388161.1">
    <property type="nucleotide sequence ID" value="NZ_JAVCAP010000001.1"/>
</dbReference>
<evidence type="ECO:0000313" key="16">
    <source>
        <dbReference type="Proteomes" id="UP001225906"/>
    </source>
</evidence>
<comment type="similarity">
    <text evidence="12">Belongs to the cytochrome b561 family.</text>
</comment>
<keyword evidence="16" id="KW-1185">Reference proteome</keyword>
<evidence type="ECO:0000256" key="13">
    <source>
        <dbReference type="SAM" id="Phobius"/>
    </source>
</evidence>
<gene>
    <name evidence="15" type="ORF">Q9291_01230</name>
</gene>
<evidence type="ECO:0000256" key="3">
    <source>
        <dbReference type="ARBA" id="ARBA00022448"/>
    </source>
</evidence>
<keyword evidence="4" id="KW-1003">Cell membrane</keyword>
<sequence>MTATTRYTKVAIILHWLIALAIFFMIGLGWYMTDLPKDGPKQIAFDLFDLGIYSWQLSEPGSPRMFYFNLHKSIGLTLFALILFRVYWRVTHTPPAMLSSYKAWERKLATGTHHFLYLLMVAIPLTGLLMSLNSKFGINWFGMHVFDGVDNKEVRHTFEELHELGANLVIALIIVHIVGAFKHHFLDKDATLSKMSLK</sequence>
<dbReference type="EMBL" id="JAVCAP010000001">
    <property type="protein sequence ID" value="MDP8566459.1"/>
    <property type="molecule type" value="Genomic_DNA"/>
</dbReference>
<feature type="transmembrane region" description="Helical" evidence="13">
    <location>
        <begin position="12"/>
        <end position="32"/>
    </location>
</feature>
<name>A0ABT9JPI1_9PROT</name>